<dbReference type="SUPFAM" id="SSF50475">
    <property type="entry name" value="FMN-binding split barrel"/>
    <property type="match status" value="1"/>
</dbReference>
<keyword evidence="2" id="KW-0285">Flavoprotein</keyword>
<evidence type="ECO:0000313" key="6">
    <source>
        <dbReference type="EMBL" id="AFL80899.1"/>
    </source>
</evidence>
<dbReference type="PANTHER" id="PTHR33798:SF5">
    <property type="entry name" value="FLAVIN REDUCTASE LIKE DOMAIN-CONTAINING PROTEIN"/>
    <property type="match status" value="1"/>
</dbReference>
<comment type="cofactor">
    <cofactor evidence="1">
        <name>FMN</name>
        <dbReference type="ChEBI" id="CHEBI:58210"/>
    </cofactor>
</comment>
<evidence type="ECO:0000256" key="1">
    <source>
        <dbReference type="ARBA" id="ARBA00001917"/>
    </source>
</evidence>
<organism evidence="6 7">
    <name type="scientific">Aequorivita sublithincola (strain DSM 14238 / LMG 21431 / ACAM 643 / 9-3)</name>
    <dbReference type="NCBI Taxonomy" id="746697"/>
    <lineage>
        <taxon>Bacteria</taxon>
        <taxon>Pseudomonadati</taxon>
        <taxon>Bacteroidota</taxon>
        <taxon>Flavobacteriia</taxon>
        <taxon>Flavobacteriales</taxon>
        <taxon>Flavobacteriaceae</taxon>
        <taxon>Aequorivita</taxon>
    </lineage>
</organism>
<dbReference type="GO" id="GO:0016646">
    <property type="term" value="F:oxidoreductase activity, acting on the CH-NH group of donors, NAD or NADP as acceptor"/>
    <property type="evidence" value="ECO:0007669"/>
    <property type="project" value="UniProtKB-ARBA"/>
</dbReference>
<proteinExistence type="inferred from homology"/>
<protein>
    <submittedName>
        <fullName evidence="6">Conserved protein of DIM6/NTAB family</fullName>
    </submittedName>
</protein>
<dbReference type="PATRIC" id="fig|746697.3.peg.1426"/>
<evidence type="ECO:0000259" key="5">
    <source>
        <dbReference type="SMART" id="SM00903"/>
    </source>
</evidence>
<dbReference type="SMART" id="SM00903">
    <property type="entry name" value="Flavin_Reduct"/>
    <property type="match status" value="1"/>
</dbReference>
<dbReference type="InterPro" id="IPR002563">
    <property type="entry name" value="Flavin_Rdtase-like_dom"/>
</dbReference>
<accession>I3YV81</accession>
<feature type="domain" description="Flavin reductase like" evidence="5">
    <location>
        <begin position="43"/>
        <end position="197"/>
    </location>
</feature>
<keyword evidence="7" id="KW-1185">Reference proteome</keyword>
<sequence length="318" mass="35200">MLILLYNQVFTSYNLWVHLQVMISIEPHELSTGKLHGYLLGAVSPRPICFASTMDSEGNVNLSPFSFFNVFSAKPPILVFSPARRGRDNTTKHTYENVLEVPEVVINIVSFEMVQQVSLSSTEYAEGVNEFKKAGFTELASELVKPPRVAEAPVQLECKVNEVISLGKEGGAGNLVICEVVKIHVKEEILDEEGNIDPFKIDTVSRLGGNWYSRAKAGLFEVPKPLTTLGMGIDMLPEEIRNSKVLTGNDLGMLGNVENFPNSEEINIFMNASEELKKMIALNNSEAIHKKAQEFLCEGKVDEAWKILLANSGFIPDP</sequence>
<comment type="similarity">
    <text evidence="4">Belongs to the flavoredoxin family.</text>
</comment>
<dbReference type="EMBL" id="CP003280">
    <property type="protein sequence ID" value="AFL80899.1"/>
    <property type="molecule type" value="Genomic_DNA"/>
</dbReference>
<dbReference type="InterPro" id="IPR012349">
    <property type="entry name" value="Split_barrel_FMN-bd"/>
</dbReference>
<dbReference type="Proteomes" id="UP000006049">
    <property type="component" value="Chromosome"/>
</dbReference>
<dbReference type="Gene3D" id="2.30.110.10">
    <property type="entry name" value="Electron Transport, Fmn-binding Protein, Chain A"/>
    <property type="match status" value="1"/>
</dbReference>
<evidence type="ECO:0000256" key="2">
    <source>
        <dbReference type="ARBA" id="ARBA00022630"/>
    </source>
</evidence>
<reference evidence="6 7" key="1">
    <citation type="submission" date="2012-06" db="EMBL/GenBank/DDBJ databases">
        <title>The complete genome of Aequorivita sublithincola DSM 14238.</title>
        <authorList>
            <consortium name="US DOE Joint Genome Institute (JGI-PGF)"/>
            <person name="Lucas S."/>
            <person name="Copeland A."/>
            <person name="Lapidus A."/>
            <person name="Goodwin L."/>
            <person name="Pitluck S."/>
            <person name="Peters L."/>
            <person name="Munk A.C.C."/>
            <person name="Kyrpides N."/>
            <person name="Mavromatis K."/>
            <person name="Pagani I."/>
            <person name="Ivanova N."/>
            <person name="Ovchinnikova G."/>
            <person name="Zeytun A."/>
            <person name="Detter J.C."/>
            <person name="Han C."/>
            <person name="Land M."/>
            <person name="Hauser L."/>
            <person name="Markowitz V."/>
            <person name="Cheng J.-F."/>
            <person name="Hugenholtz P."/>
            <person name="Woyke T."/>
            <person name="Wu D."/>
            <person name="Tindall B."/>
            <person name="Faehnrich R."/>
            <person name="Brambilla E."/>
            <person name="Klenk H.-P."/>
            <person name="Eisen J.A."/>
        </authorList>
    </citation>
    <scope>NUCLEOTIDE SEQUENCE [LARGE SCALE GENOMIC DNA]</scope>
    <source>
        <strain evidence="7">DSM 14238 / LMG 21431 / ACAM 643 / 9-3</strain>
    </source>
</reference>
<dbReference type="Pfam" id="PF01613">
    <property type="entry name" value="Flavin_Reduct"/>
    <property type="match status" value="1"/>
</dbReference>
<evidence type="ECO:0000313" key="7">
    <source>
        <dbReference type="Proteomes" id="UP000006049"/>
    </source>
</evidence>
<dbReference type="eggNOG" id="COG1853">
    <property type="taxonomic scope" value="Bacteria"/>
</dbReference>
<name>I3YV81_AEQSU</name>
<dbReference type="HOGENOM" id="CLU_059021_3_1_10"/>
<keyword evidence="3" id="KW-0288">FMN</keyword>
<gene>
    <name evidence="6" type="ordered locus">Aeqsu_1406</name>
</gene>
<evidence type="ECO:0000256" key="4">
    <source>
        <dbReference type="ARBA" id="ARBA00038054"/>
    </source>
</evidence>
<dbReference type="AlphaFoldDB" id="I3YV81"/>
<dbReference type="KEGG" id="asl:Aeqsu_1406"/>
<dbReference type="GO" id="GO:0010181">
    <property type="term" value="F:FMN binding"/>
    <property type="evidence" value="ECO:0007669"/>
    <property type="project" value="InterPro"/>
</dbReference>
<dbReference type="STRING" id="746697.Aeqsu_1406"/>
<dbReference type="PANTHER" id="PTHR33798">
    <property type="entry name" value="FLAVOPROTEIN OXYGENASE"/>
    <property type="match status" value="1"/>
</dbReference>
<evidence type="ECO:0000256" key="3">
    <source>
        <dbReference type="ARBA" id="ARBA00022643"/>
    </source>
</evidence>